<comment type="caution">
    <text evidence="1">The sequence shown here is derived from an EMBL/GenBank/DDBJ whole genome shotgun (WGS) entry which is preliminary data.</text>
</comment>
<dbReference type="AlphaFoldDB" id="A0A8K1GXI0"/>
<evidence type="ECO:0000313" key="1">
    <source>
        <dbReference type="EMBL" id="TRZ25676.1"/>
    </source>
</evidence>
<gene>
    <name evidence="1" type="ORF">HGM15179_001487</name>
</gene>
<sequence>MAETVPAVDNYSEEYFFSNLQAQITSLQQFFQRVSTPFEHEMSSVQDMNQFGVMNEDVVEVNLGIENDVTKTKMASGKEMRVLCVNQMNWRQETLLLALPQDGREKDSIGIRN</sequence>
<reference evidence="1" key="1">
    <citation type="submission" date="2019-04" db="EMBL/GenBank/DDBJ databases">
        <title>Genome assembly of Zosterops borbonicus 15179.</title>
        <authorList>
            <person name="Leroy T."/>
            <person name="Anselmetti Y."/>
            <person name="Tilak M.-K."/>
            <person name="Nabholz B."/>
        </authorList>
    </citation>
    <scope>NUCLEOTIDE SEQUENCE</scope>
    <source>
        <strain evidence="1">HGM_15179</strain>
        <tissue evidence="1">Muscle</tissue>
    </source>
</reference>
<evidence type="ECO:0000313" key="2">
    <source>
        <dbReference type="Proteomes" id="UP000796761"/>
    </source>
</evidence>
<organism evidence="1 2">
    <name type="scientific">Zosterops borbonicus</name>
    <dbReference type="NCBI Taxonomy" id="364589"/>
    <lineage>
        <taxon>Eukaryota</taxon>
        <taxon>Metazoa</taxon>
        <taxon>Chordata</taxon>
        <taxon>Craniata</taxon>
        <taxon>Vertebrata</taxon>
        <taxon>Euteleostomi</taxon>
        <taxon>Archelosauria</taxon>
        <taxon>Archosauria</taxon>
        <taxon>Dinosauria</taxon>
        <taxon>Saurischia</taxon>
        <taxon>Theropoda</taxon>
        <taxon>Coelurosauria</taxon>
        <taxon>Aves</taxon>
        <taxon>Neognathae</taxon>
        <taxon>Neoaves</taxon>
        <taxon>Telluraves</taxon>
        <taxon>Australaves</taxon>
        <taxon>Passeriformes</taxon>
        <taxon>Sylvioidea</taxon>
        <taxon>Zosteropidae</taxon>
        <taxon>Zosterops</taxon>
    </lineage>
</organism>
<dbReference type="Proteomes" id="UP000796761">
    <property type="component" value="Unassembled WGS sequence"/>
</dbReference>
<keyword evidence="2" id="KW-1185">Reference proteome</keyword>
<proteinExistence type="predicted"/>
<name>A0A8K1GXI0_9PASS</name>
<accession>A0A8K1GXI0</accession>
<dbReference type="EMBL" id="SWJQ01000023">
    <property type="protein sequence ID" value="TRZ25676.1"/>
    <property type="molecule type" value="Genomic_DNA"/>
</dbReference>
<protein>
    <submittedName>
        <fullName evidence="1">Uncharacterized protein</fullName>
    </submittedName>
</protein>